<reference evidence="5" key="1">
    <citation type="submission" date="2019-11" db="EMBL/GenBank/DDBJ databases">
        <authorList>
            <person name="Feng L."/>
        </authorList>
    </citation>
    <scope>NUCLEOTIDE SEQUENCE</scope>
    <source>
        <strain evidence="5">PmerdaeLFYP103</strain>
    </source>
</reference>
<evidence type="ECO:0000259" key="4">
    <source>
        <dbReference type="PROSITE" id="PS01124"/>
    </source>
</evidence>
<accession>A0A6N2ZNI8</accession>
<dbReference type="InterPro" id="IPR018060">
    <property type="entry name" value="HTH_AraC"/>
</dbReference>
<dbReference type="EMBL" id="CACRUV010000010">
    <property type="protein sequence ID" value="VYT79647.1"/>
    <property type="molecule type" value="Genomic_DNA"/>
</dbReference>
<proteinExistence type="predicted"/>
<name>A0A6N2ZNI8_9BACT</name>
<evidence type="ECO:0000256" key="3">
    <source>
        <dbReference type="ARBA" id="ARBA00023163"/>
    </source>
</evidence>
<dbReference type="PROSITE" id="PS00041">
    <property type="entry name" value="HTH_ARAC_FAMILY_1"/>
    <property type="match status" value="1"/>
</dbReference>
<dbReference type="InterPro" id="IPR020449">
    <property type="entry name" value="Tscrpt_reg_AraC-type_HTH"/>
</dbReference>
<dbReference type="Pfam" id="PF12833">
    <property type="entry name" value="HTH_18"/>
    <property type="match status" value="1"/>
</dbReference>
<keyword evidence="3" id="KW-0804">Transcription</keyword>
<gene>
    <name evidence="5" type="primary">btr_1</name>
    <name evidence="5" type="ORF">PMLFYP103_00595</name>
</gene>
<evidence type="ECO:0000313" key="5">
    <source>
        <dbReference type="EMBL" id="VYT79647.1"/>
    </source>
</evidence>
<dbReference type="GO" id="GO:0003700">
    <property type="term" value="F:DNA-binding transcription factor activity"/>
    <property type="evidence" value="ECO:0007669"/>
    <property type="project" value="InterPro"/>
</dbReference>
<dbReference type="Gene3D" id="1.10.10.60">
    <property type="entry name" value="Homeodomain-like"/>
    <property type="match status" value="2"/>
</dbReference>
<dbReference type="GO" id="GO:0043565">
    <property type="term" value="F:sequence-specific DNA binding"/>
    <property type="evidence" value="ECO:0007669"/>
    <property type="project" value="InterPro"/>
</dbReference>
<dbReference type="InterPro" id="IPR018062">
    <property type="entry name" value="HTH_AraC-typ_CS"/>
</dbReference>
<feature type="domain" description="HTH araC/xylS-type" evidence="4">
    <location>
        <begin position="31"/>
        <end position="129"/>
    </location>
</feature>
<keyword evidence="2" id="KW-0238">DNA-binding</keyword>
<dbReference type="SUPFAM" id="SSF46689">
    <property type="entry name" value="Homeodomain-like"/>
    <property type="match status" value="2"/>
</dbReference>
<keyword evidence="1" id="KW-0805">Transcription regulation</keyword>
<protein>
    <submittedName>
        <fullName evidence="5">HTH-type transcriptional activator Btr</fullName>
    </submittedName>
</protein>
<dbReference type="PROSITE" id="PS01124">
    <property type="entry name" value="HTH_ARAC_FAMILY_2"/>
    <property type="match status" value="1"/>
</dbReference>
<dbReference type="PANTHER" id="PTHR43280:SF30">
    <property type="entry name" value="MMSAB OPERON REGULATORY PROTEIN"/>
    <property type="match status" value="1"/>
</dbReference>
<dbReference type="PANTHER" id="PTHR43280">
    <property type="entry name" value="ARAC-FAMILY TRANSCRIPTIONAL REGULATOR"/>
    <property type="match status" value="1"/>
</dbReference>
<dbReference type="PRINTS" id="PR00032">
    <property type="entry name" value="HTHARAC"/>
</dbReference>
<dbReference type="InterPro" id="IPR009057">
    <property type="entry name" value="Homeodomain-like_sf"/>
</dbReference>
<evidence type="ECO:0000256" key="2">
    <source>
        <dbReference type="ARBA" id="ARBA00023125"/>
    </source>
</evidence>
<dbReference type="AlphaFoldDB" id="A0A6N2ZNI8"/>
<dbReference type="SMART" id="SM00342">
    <property type="entry name" value="HTH_ARAC"/>
    <property type="match status" value="1"/>
</dbReference>
<sequence>MCLYTFLSTFIFQEQFRHIDLPTHKENSFSMRVIYYLQEHVETNLTLKDLAEYFKYSESHFSTLFQKETGTSPINYFTRLKIQKACQYIELTDMKLNEIAMRLGFEEQAYFSRVFTKVMGISPSSYRKKEADNR</sequence>
<organism evidence="5">
    <name type="scientific">Parabacteroides merdae</name>
    <dbReference type="NCBI Taxonomy" id="46503"/>
    <lineage>
        <taxon>Bacteria</taxon>
        <taxon>Pseudomonadati</taxon>
        <taxon>Bacteroidota</taxon>
        <taxon>Bacteroidia</taxon>
        <taxon>Bacteroidales</taxon>
        <taxon>Tannerellaceae</taxon>
        <taxon>Parabacteroides</taxon>
    </lineage>
</organism>
<evidence type="ECO:0000256" key="1">
    <source>
        <dbReference type="ARBA" id="ARBA00023015"/>
    </source>
</evidence>